<keyword evidence="2" id="KW-1185">Reference proteome</keyword>
<comment type="caution">
    <text evidence="1">The sequence shown here is derived from an EMBL/GenBank/DDBJ whole genome shotgun (WGS) entry which is preliminary data.</text>
</comment>
<dbReference type="PROSITE" id="PS51257">
    <property type="entry name" value="PROKAR_LIPOPROTEIN"/>
    <property type="match status" value="1"/>
</dbReference>
<dbReference type="PANTHER" id="PTHR34801:SF6">
    <property type="entry name" value="SLL1620 PROTEIN"/>
    <property type="match status" value="1"/>
</dbReference>
<dbReference type="Pfam" id="PF07386">
    <property type="entry name" value="DUF1499"/>
    <property type="match status" value="1"/>
</dbReference>
<dbReference type="RefSeq" id="WP_029565522.1">
    <property type="nucleotide sequence ID" value="NZ_JNVC02000001.1"/>
</dbReference>
<protein>
    <recommendedName>
        <fullName evidence="3">DUF1499 domain-containing protein</fullName>
    </recommendedName>
</protein>
<dbReference type="InterPro" id="IPR010865">
    <property type="entry name" value="DUF1499"/>
</dbReference>
<dbReference type="PIRSF" id="PIRSF026426">
    <property type="entry name" value="DUF1499"/>
    <property type="match status" value="1"/>
</dbReference>
<dbReference type="EMBL" id="JNVC02000001">
    <property type="protein sequence ID" value="KEZ54028.1"/>
    <property type="molecule type" value="Genomic_DNA"/>
</dbReference>
<evidence type="ECO:0000313" key="1">
    <source>
        <dbReference type="EMBL" id="KEZ54028.1"/>
    </source>
</evidence>
<organism evidence="1 2">
    <name type="scientific">Metabacillus indicus</name>
    <name type="common">Bacillus indicus</name>
    <dbReference type="NCBI Taxonomy" id="246786"/>
    <lineage>
        <taxon>Bacteria</taxon>
        <taxon>Bacillati</taxon>
        <taxon>Bacillota</taxon>
        <taxon>Bacilli</taxon>
        <taxon>Bacillales</taxon>
        <taxon>Bacillaceae</taxon>
        <taxon>Metabacillus</taxon>
    </lineage>
</organism>
<sequence>MTIKACSKLTKNCVSTVNEKGGSSMNPISYSCSASEAMNHLRNVLFSMKGAEIAEQSGTRLHAVFTSDKLKFKDDVHFEMDEKAQNIHFRSSSRTGYYDFGVNRKRMEEIEERFKKESGT</sequence>
<evidence type="ECO:0008006" key="3">
    <source>
        <dbReference type="Google" id="ProtNLM"/>
    </source>
</evidence>
<gene>
    <name evidence="1" type="ORF">GS18_0203630</name>
</gene>
<name>A0A084H366_METID</name>
<evidence type="ECO:0000313" key="2">
    <source>
        <dbReference type="Proteomes" id="UP000028549"/>
    </source>
</evidence>
<dbReference type="OrthoDB" id="9793534at2"/>
<dbReference type="Proteomes" id="UP000028549">
    <property type="component" value="Unassembled WGS sequence"/>
</dbReference>
<accession>A0A084H366</accession>
<proteinExistence type="predicted"/>
<dbReference type="AlphaFoldDB" id="A0A084H366"/>
<reference evidence="1 2" key="1">
    <citation type="journal article" date="2005" name="Int. J. Syst. Evol. Microbiol.">
        <title>Bacillus cibi sp. nov., isolated from jeotgal, a traditional Korean fermented seafood.</title>
        <authorList>
            <person name="Yoon J.H."/>
            <person name="Lee C.H."/>
            <person name="Oh T.K."/>
        </authorList>
    </citation>
    <scope>NUCLEOTIDE SEQUENCE [LARGE SCALE GENOMIC DNA]</scope>
    <source>
        <strain evidence="1 2">DSM 16189</strain>
    </source>
</reference>
<dbReference type="PANTHER" id="PTHR34801">
    <property type="entry name" value="EXPRESSED PROTEIN"/>
    <property type="match status" value="1"/>
</dbReference>
<dbReference type="STRING" id="246786.GS18_0203630"/>